<dbReference type="InterPro" id="IPR050776">
    <property type="entry name" value="Ank_Repeat/CDKN_Inhibitor"/>
</dbReference>
<dbReference type="SMART" id="SM00248">
    <property type="entry name" value="ANK"/>
    <property type="match status" value="4"/>
</dbReference>
<dbReference type="PANTHER" id="PTHR24201">
    <property type="entry name" value="ANK_REP_REGION DOMAIN-CONTAINING PROTEIN"/>
    <property type="match status" value="1"/>
</dbReference>
<feature type="repeat" description="ANK" evidence="3">
    <location>
        <begin position="99"/>
        <end position="125"/>
    </location>
</feature>
<name>A0A6U6PJE9_9DINO</name>
<dbReference type="Gene3D" id="1.25.40.20">
    <property type="entry name" value="Ankyrin repeat-containing domain"/>
    <property type="match status" value="1"/>
</dbReference>
<dbReference type="AlphaFoldDB" id="A0A6U6PJE9"/>
<dbReference type="Pfam" id="PF12796">
    <property type="entry name" value="Ank_2"/>
    <property type="match status" value="1"/>
</dbReference>
<protein>
    <submittedName>
        <fullName evidence="4">Uncharacterized protein</fullName>
    </submittedName>
</protein>
<keyword evidence="2 3" id="KW-0040">ANK repeat</keyword>
<dbReference type="EMBL" id="HBGW01060568">
    <property type="protein sequence ID" value="CAD9602938.1"/>
    <property type="molecule type" value="Transcribed_RNA"/>
</dbReference>
<dbReference type="SUPFAM" id="SSF48403">
    <property type="entry name" value="Ankyrin repeat"/>
    <property type="match status" value="1"/>
</dbReference>
<dbReference type="PROSITE" id="PS50297">
    <property type="entry name" value="ANK_REP_REGION"/>
    <property type="match status" value="2"/>
</dbReference>
<dbReference type="PROSITE" id="PS50088">
    <property type="entry name" value="ANK_REPEAT"/>
    <property type="match status" value="2"/>
</dbReference>
<evidence type="ECO:0000256" key="2">
    <source>
        <dbReference type="ARBA" id="ARBA00023043"/>
    </source>
</evidence>
<keyword evidence="1" id="KW-0677">Repeat</keyword>
<dbReference type="InterPro" id="IPR036770">
    <property type="entry name" value="Ankyrin_rpt-contain_sf"/>
</dbReference>
<accession>A0A6U6PJE9</accession>
<evidence type="ECO:0000313" key="4">
    <source>
        <dbReference type="EMBL" id="CAD9602938.1"/>
    </source>
</evidence>
<feature type="repeat" description="ANK" evidence="3">
    <location>
        <begin position="33"/>
        <end position="65"/>
    </location>
</feature>
<organism evidence="4">
    <name type="scientific">Zooxanthella nutricula</name>
    <dbReference type="NCBI Taxonomy" id="1333877"/>
    <lineage>
        <taxon>Eukaryota</taxon>
        <taxon>Sar</taxon>
        <taxon>Alveolata</taxon>
        <taxon>Dinophyceae</taxon>
        <taxon>Peridiniales</taxon>
        <taxon>Peridiniales incertae sedis</taxon>
        <taxon>Zooxanthella</taxon>
    </lineage>
</organism>
<evidence type="ECO:0000256" key="3">
    <source>
        <dbReference type="PROSITE-ProRule" id="PRU00023"/>
    </source>
</evidence>
<reference evidence="4" key="1">
    <citation type="submission" date="2021-01" db="EMBL/GenBank/DDBJ databases">
        <authorList>
            <person name="Corre E."/>
            <person name="Pelletier E."/>
            <person name="Niang G."/>
            <person name="Scheremetjew M."/>
            <person name="Finn R."/>
            <person name="Kale V."/>
            <person name="Holt S."/>
            <person name="Cochrane G."/>
            <person name="Meng A."/>
            <person name="Brown T."/>
            <person name="Cohen L."/>
        </authorList>
    </citation>
    <scope>NUCLEOTIDE SEQUENCE</scope>
    <source>
        <strain evidence="4">RCC3387</strain>
    </source>
</reference>
<evidence type="ECO:0000256" key="1">
    <source>
        <dbReference type="ARBA" id="ARBA00022737"/>
    </source>
</evidence>
<sequence>MATIFEAAASGDIGAMNGFMDVDDWEPDAIDDSGCTALHYAARTGEAAAGALLLECDASPNIADKMGNTPLIYAGIFNKRLVASMLLWGQADPSMTNLKGNTALHEAALVGSQDVAWLIVENGGEHTVLLQNADGKTPLELARAGGNPELTEMLEKSFKEMTEKKNEPE</sequence>
<proteinExistence type="predicted"/>
<gene>
    <name evidence="4" type="ORF">BRAN1462_LOCUS38599</name>
</gene>
<dbReference type="InterPro" id="IPR002110">
    <property type="entry name" value="Ankyrin_rpt"/>
</dbReference>
<dbReference type="Pfam" id="PF00023">
    <property type="entry name" value="Ank"/>
    <property type="match status" value="1"/>
</dbReference>